<feature type="region of interest" description="Disordered" evidence="1">
    <location>
        <begin position="105"/>
        <end position="157"/>
    </location>
</feature>
<keyword evidence="3" id="KW-1185">Reference proteome</keyword>
<evidence type="ECO:0000313" key="3">
    <source>
        <dbReference type="Proteomes" id="UP000747110"/>
    </source>
</evidence>
<proteinExistence type="predicted"/>
<evidence type="ECO:0000256" key="1">
    <source>
        <dbReference type="SAM" id="MobiDB-lite"/>
    </source>
</evidence>
<evidence type="ECO:0000313" key="2">
    <source>
        <dbReference type="EMBL" id="GIL82725.1"/>
    </source>
</evidence>
<sequence length="165" mass="17119">AVTSSIRGSCLHAGGSSEAAVLAQGEPFLDDDYLDQLWRALRQRSGAATAQPPPPMGTASPTAVAWPQLTEDELRRHRDHAHLPSTLSCEDQQLMEALRSLHEEYGHPHCEGGGGDGGRGADGTATGAVSSSKKVGAAPSRLKCRSRSRGGSCGGGGAGLGLWRH</sequence>
<feature type="compositionally biased region" description="Gly residues" evidence="1">
    <location>
        <begin position="111"/>
        <end position="121"/>
    </location>
</feature>
<dbReference type="EMBL" id="BNCP01000025">
    <property type="protein sequence ID" value="GIL82725.1"/>
    <property type="molecule type" value="Genomic_DNA"/>
</dbReference>
<reference evidence="2" key="1">
    <citation type="journal article" date="2021" name="Proc. Natl. Acad. Sci. U.S.A.">
        <title>Three genomes in the algal genus Volvox reveal the fate of a haploid sex-determining region after a transition to homothallism.</title>
        <authorList>
            <person name="Yamamoto K."/>
            <person name="Hamaji T."/>
            <person name="Kawai-Toyooka H."/>
            <person name="Matsuzaki R."/>
            <person name="Takahashi F."/>
            <person name="Nishimura Y."/>
            <person name="Kawachi M."/>
            <person name="Noguchi H."/>
            <person name="Minakuchi Y."/>
            <person name="Umen J.G."/>
            <person name="Toyoda A."/>
            <person name="Nozaki H."/>
        </authorList>
    </citation>
    <scope>NUCLEOTIDE SEQUENCE</scope>
    <source>
        <strain evidence="2">NIES-3786</strain>
    </source>
</reference>
<gene>
    <name evidence="2" type="ORF">Vretifemale_11604</name>
</gene>
<feature type="non-terminal residue" evidence="2">
    <location>
        <position position="1"/>
    </location>
</feature>
<name>A0A8J4CKD6_9CHLO</name>
<dbReference type="Proteomes" id="UP000747110">
    <property type="component" value="Unassembled WGS sequence"/>
</dbReference>
<organism evidence="2 3">
    <name type="scientific">Volvox reticuliferus</name>
    <dbReference type="NCBI Taxonomy" id="1737510"/>
    <lineage>
        <taxon>Eukaryota</taxon>
        <taxon>Viridiplantae</taxon>
        <taxon>Chlorophyta</taxon>
        <taxon>core chlorophytes</taxon>
        <taxon>Chlorophyceae</taxon>
        <taxon>CS clade</taxon>
        <taxon>Chlamydomonadales</taxon>
        <taxon>Volvocaceae</taxon>
        <taxon>Volvox</taxon>
    </lineage>
</organism>
<feature type="non-terminal residue" evidence="2">
    <location>
        <position position="165"/>
    </location>
</feature>
<protein>
    <submittedName>
        <fullName evidence="2">Uncharacterized protein</fullName>
    </submittedName>
</protein>
<accession>A0A8J4CKD6</accession>
<dbReference type="AlphaFoldDB" id="A0A8J4CKD6"/>
<comment type="caution">
    <text evidence="2">The sequence shown here is derived from an EMBL/GenBank/DDBJ whole genome shotgun (WGS) entry which is preliminary data.</text>
</comment>